<dbReference type="AlphaFoldDB" id="A0A0W0VDW1"/>
<comment type="caution">
    <text evidence="1">The sequence shown here is derived from an EMBL/GenBank/DDBJ whole genome shotgun (WGS) entry which is preliminary data.</text>
</comment>
<dbReference type="STRING" id="456.Ljor_2659"/>
<accession>A0A0W0VDW1</accession>
<sequence length="230" mass="26539">MKHPLLQLLLSFSLWLSADSDVFAKHSAVEFFYSNNQGTINFTKAYERLKGKEQINLEREAIEVLQAQHMEQGELKNRLGAYYFANKKQQTAENSQIFYSSPLQILSRKKIFALAIALAKQLNQESIAVFIPNQSHTIGKAQLVFITHKPTIPEALNMIRIKLPASYQHAFTLQVTTDKSSYRYAQVQSIVWLGHHLKKEMLQKKFPSETLKFRQGDAYLLFRKGTYKLL</sequence>
<protein>
    <submittedName>
        <fullName evidence="1">Uncharacterized protein</fullName>
    </submittedName>
</protein>
<name>A0A0W0VDW1_9GAMM</name>
<organism evidence="1 2">
    <name type="scientific">Legionella jordanis</name>
    <dbReference type="NCBI Taxonomy" id="456"/>
    <lineage>
        <taxon>Bacteria</taxon>
        <taxon>Pseudomonadati</taxon>
        <taxon>Pseudomonadota</taxon>
        <taxon>Gammaproteobacteria</taxon>
        <taxon>Legionellales</taxon>
        <taxon>Legionellaceae</taxon>
        <taxon>Legionella</taxon>
    </lineage>
</organism>
<proteinExistence type="predicted"/>
<dbReference type="EMBL" id="LNYJ01000011">
    <property type="protein sequence ID" value="KTD18353.1"/>
    <property type="molecule type" value="Genomic_DNA"/>
</dbReference>
<dbReference type="RefSeq" id="WP_058472021.1">
    <property type="nucleotide sequence ID" value="NZ_CAAAIC010000006.1"/>
</dbReference>
<gene>
    <name evidence="1" type="ORF">Ljor_2659</name>
</gene>
<evidence type="ECO:0000313" key="1">
    <source>
        <dbReference type="EMBL" id="KTD18353.1"/>
    </source>
</evidence>
<evidence type="ECO:0000313" key="2">
    <source>
        <dbReference type="Proteomes" id="UP000055035"/>
    </source>
</evidence>
<dbReference type="OrthoDB" id="5646284at2"/>
<dbReference type="Proteomes" id="UP000055035">
    <property type="component" value="Unassembled WGS sequence"/>
</dbReference>
<dbReference type="PATRIC" id="fig|456.5.peg.2851"/>
<reference evidence="1 2" key="1">
    <citation type="submission" date="2015-11" db="EMBL/GenBank/DDBJ databases">
        <title>Genomic analysis of 38 Legionella species identifies large and diverse effector repertoires.</title>
        <authorList>
            <person name="Burstein D."/>
            <person name="Amaro F."/>
            <person name="Zusman T."/>
            <person name="Lifshitz Z."/>
            <person name="Cohen O."/>
            <person name="Gilbert J.A."/>
            <person name="Pupko T."/>
            <person name="Shuman H.A."/>
            <person name="Segal G."/>
        </authorList>
    </citation>
    <scope>NUCLEOTIDE SEQUENCE [LARGE SCALE GENOMIC DNA]</scope>
    <source>
        <strain evidence="1 2">BL-540</strain>
    </source>
</reference>
<keyword evidence="2" id="KW-1185">Reference proteome</keyword>